<evidence type="ECO:0000313" key="6">
    <source>
        <dbReference type="Proteomes" id="UP001218218"/>
    </source>
</evidence>
<dbReference type="InterPro" id="IPR029058">
    <property type="entry name" value="AB_hydrolase_fold"/>
</dbReference>
<accession>A0AAD6Z4C6</accession>
<dbReference type="InterPro" id="IPR050654">
    <property type="entry name" value="AChE-related_enzymes"/>
</dbReference>
<dbReference type="SUPFAM" id="SSF53474">
    <property type="entry name" value="alpha/beta-Hydrolases"/>
    <property type="match status" value="1"/>
</dbReference>
<sequence length="517" mass="55159">MLFSFALAVAVQASVCYASSVSVHTTSGILRGIETNGLLTLKGIRFAQPPTGTLRWEPPVAFTSATFQNATVLGPSCVQQFPFATAAIDQQLFNTPPALENEDCLFLNVWAPAQVQRKLPVLIWIYGGGFAFGTAGMSEYDGASIASNQNIVVVSFNYRTNIFGFPGSPDIPLTGNNLGFLDQELAFEWVQQNIANVGGDPKQVTIMGQSAGSESVAAAISRHSPSSSPFRGGIMLSAAQESTVPTPSFASFNDFASAVGCSQTPGAARLTCLRDVPAAVIRTFVNGPSGGLYVPIVDNVTFFADPFQRIRTGLTARVPFIIGNTENDGSIFALNLTNLTEYLATNFGPFVTADEVRALYPSSLGDNTVISELTKDLVFLCPAELWAGSAVDAGVTDIYRYTYGAVFADLQLFPDAGAWHTSELPEIFGTFNRSTATQPEAELSHTMQRLVANFVKNPAVAPAPNWPKYVPGNRTATLAKLAYDGNVGLGNVVQVAQSDSLDGPCDALWNQFLDVRV</sequence>
<reference evidence="5" key="1">
    <citation type="submission" date="2023-03" db="EMBL/GenBank/DDBJ databases">
        <title>Massive genome expansion in bonnet fungi (Mycena s.s.) driven by repeated elements and novel gene families across ecological guilds.</title>
        <authorList>
            <consortium name="Lawrence Berkeley National Laboratory"/>
            <person name="Harder C.B."/>
            <person name="Miyauchi S."/>
            <person name="Viragh M."/>
            <person name="Kuo A."/>
            <person name="Thoen E."/>
            <person name="Andreopoulos B."/>
            <person name="Lu D."/>
            <person name="Skrede I."/>
            <person name="Drula E."/>
            <person name="Henrissat B."/>
            <person name="Morin E."/>
            <person name="Kohler A."/>
            <person name="Barry K."/>
            <person name="LaButti K."/>
            <person name="Morin E."/>
            <person name="Salamov A."/>
            <person name="Lipzen A."/>
            <person name="Mereny Z."/>
            <person name="Hegedus B."/>
            <person name="Baldrian P."/>
            <person name="Stursova M."/>
            <person name="Weitz H."/>
            <person name="Taylor A."/>
            <person name="Grigoriev I.V."/>
            <person name="Nagy L.G."/>
            <person name="Martin F."/>
            <person name="Kauserud H."/>
        </authorList>
    </citation>
    <scope>NUCLEOTIDE SEQUENCE</scope>
    <source>
        <strain evidence="5">CBHHK002</strain>
    </source>
</reference>
<keyword evidence="6" id="KW-1185">Reference proteome</keyword>
<dbReference type="Pfam" id="PF00135">
    <property type="entry name" value="COesterase"/>
    <property type="match status" value="1"/>
</dbReference>
<organism evidence="5 6">
    <name type="scientific">Mycena albidolilacea</name>
    <dbReference type="NCBI Taxonomy" id="1033008"/>
    <lineage>
        <taxon>Eukaryota</taxon>
        <taxon>Fungi</taxon>
        <taxon>Dikarya</taxon>
        <taxon>Basidiomycota</taxon>
        <taxon>Agaricomycotina</taxon>
        <taxon>Agaricomycetes</taxon>
        <taxon>Agaricomycetidae</taxon>
        <taxon>Agaricales</taxon>
        <taxon>Marasmiineae</taxon>
        <taxon>Mycenaceae</taxon>
        <taxon>Mycena</taxon>
    </lineage>
</organism>
<evidence type="ECO:0000256" key="1">
    <source>
        <dbReference type="ARBA" id="ARBA00005964"/>
    </source>
</evidence>
<dbReference type="InterPro" id="IPR019819">
    <property type="entry name" value="Carboxylesterase_B_CS"/>
</dbReference>
<dbReference type="Gene3D" id="3.40.50.1820">
    <property type="entry name" value="alpha/beta hydrolase"/>
    <property type="match status" value="1"/>
</dbReference>
<evidence type="ECO:0000256" key="3">
    <source>
        <dbReference type="SAM" id="SignalP"/>
    </source>
</evidence>
<keyword evidence="2 5" id="KW-0378">Hydrolase</keyword>
<keyword evidence="3" id="KW-0732">Signal</keyword>
<evidence type="ECO:0000259" key="4">
    <source>
        <dbReference type="Pfam" id="PF00135"/>
    </source>
</evidence>
<dbReference type="PROSITE" id="PS00941">
    <property type="entry name" value="CARBOXYLESTERASE_B_2"/>
    <property type="match status" value="1"/>
</dbReference>
<dbReference type="Proteomes" id="UP001218218">
    <property type="component" value="Unassembled WGS sequence"/>
</dbReference>
<protein>
    <submittedName>
        <fullName evidence="5">Alpha/Beta hydrolase protein</fullName>
    </submittedName>
</protein>
<feature type="domain" description="Carboxylesterase type B" evidence="4">
    <location>
        <begin position="21"/>
        <end position="475"/>
    </location>
</feature>
<dbReference type="InterPro" id="IPR002018">
    <property type="entry name" value="CarbesteraseB"/>
</dbReference>
<dbReference type="PANTHER" id="PTHR43918">
    <property type="entry name" value="ACETYLCHOLINESTERASE"/>
    <property type="match status" value="1"/>
</dbReference>
<name>A0AAD6Z4C6_9AGAR</name>
<dbReference type="PANTHER" id="PTHR43918:SF4">
    <property type="entry name" value="CARBOXYLIC ESTER HYDROLASE"/>
    <property type="match status" value="1"/>
</dbReference>
<evidence type="ECO:0000313" key="5">
    <source>
        <dbReference type="EMBL" id="KAJ7306822.1"/>
    </source>
</evidence>
<comment type="similarity">
    <text evidence="1">Belongs to the type-B carboxylesterase/lipase family.</text>
</comment>
<evidence type="ECO:0000256" key="2">
    <source>
        <dbReference type="ARBA" id="ARBA00022801"/>
    </source>
</evidence>
<gene>
    <name evidence="5" type="ORF">DFH08DRAFT_901851</name>
</gene>
<dbReference type="EMBL" id="JARIHO010000091">
    <property type="protein sequence ID" value="KAJ7306822.1"/>
    <property type="molecule type" value="Genomic_DNA"/>
</dbReference>
<dbReference type="AlphaFoldDB" id="A0AAD6Z4C6"/>
<dbReference type="GO" id="GO:0052689">
    <property type="term" value="F:carboxylic ester hydrolase activity"/>
    <property type="evidence" value="ECO:0007669"/>
    <property type="project" value="TreeGrafter"/>
</dbReference>
<feature type="signal peptide" evidence="3">
    <location>
        <begin position="1"/>
        <end position="18"/>
    </location>
</feature>
<proteinExistence type="inferred from homology"/>
<comment type="caution">
    <text evidence="5">The sequence shown here is derived from an EMBL/GenBank/DDBJ whole genome shotgun (WGS) entry which is preliminary data.</text>
</comment>
<feature type="chain" id="PRO_5042030962" evidence="3">
    <location>
        <begin position="19"/>
        <end position="517"/>
    </location>
</feature>